<protein>
    <submittedName>
        <fullName evidence="2">Uncharacterized protein</fullName>
    </submittedName>
</protein>
<dbReference type="Proteomes" id="UP000324222">
    <property type="component" value="Unassembled WGS sequence"/>
</dbReference>
<sequence>MKDFKDYGPLQSHASWVGMKDANFLQSHVLVYSKDDPTAFLCSEQYRMIAPVRVCLKKKTVPRFDLGSVQLHNKYPSVVPLTPEILRDVRVLSTYVPVEYKMFFDDLIAAQELLLPSTSAAARRRVRGRVEDDSTEEDEDRLEDSYLDGA</sequence>
<keyword evidence="3" id="KW-1185">Reference proteome</keyword>
<feature type="compositionally biased region" description="Acidic residues" evidence="1">
    <location>
        <begin position="133"/>
        <end position="150"/>
    </location>
</feature>
<evidence type="ECO:0000256" key="1">
    <source>
        <dbReference type="SAM" id="MobiDB-lite"/>
    </source>
</evidence>
<dbReference type="EMBL" id="VSRR010137842">
    <property type="protein sequence ID" value="MPD03772.1"/>
    <property type="molecule type" value="Genomic_DNA"/>
</dbReference>
<feature type="region of interest" description="Disordered" evidence="1">
    <location>
        <begin position="125"/>
        <end position="150"/>
    </location>
</feature>
<evidence type="ECO:0000313" key="2">
    <source>
        <dbReference type="EMBL" id="MPD03772.1"/>
    </source>
</evidence>
<reference evidence="2 3" key="1">
    <citation type="submission" date="2019-05" db="EMBL/GenBank/DDBJ databases">
        <title>Another draft genome of Portunus trituberculatus and its Hox gene families provides insights of decapod evolution.</title>
        <authorList>
            <person name="Jeong J.-H."/>
            <person name="Song I."/>
            <person name="Kim S."/>
            <person name="Choi T."/>
            <person name="Kim D."/>
            <person name="Ryu S."/>
            <person name="Kim W."/>
        </authorList>
    </citation>
    <scope>NUCLEOTIDE SEQUENCE [LARGE SCALE GENOMIC DNA]</scope>
    <source>
        <tissue evidence="2">Muscle</tissue>
    </source>
</reference>
<accession>A0A5B7K0B5</accession>
<proteinExistence type="predicted"/>
<organism evidence="2 3">
    <name type="scientific">Portunus trituberculatus</name>
    <name type="common">Swimming crab</name>
    <name type="synonym">Neptunus trituberculatus</name>
    <dbReference type="NCBI Taxonomy" id="210409"/>
    <lineage>
        <taxon>Eukaryota</taxon>
        <taxon>Metazoa</taxon>
        <taxon>Ecdysozoa</taxon>
        <taxon>Arthropoda</taxon>
        <taxon>Crustacea</taxon>
        <taxon>Multicrustacea</taxon>
        <taxon>Malacostraca</taxon>
        <taxon>Eumalacostraca</taxon>
        <taxon>Eucarida</taxon>
        <taxon>Decapoda</taxon>
        <taxon>Pleocyemata</taxon>
        <taxon>Brachyura</taxon>
        <taxon>Eubrachyura</taxon>
        <taxon>Portunoidea</taxon>
        <taxon>Portunidae</taxon>
        <taxon>Portuninae</taxon>
        <taxon>Portunus</taxon>
    </lineage>
</organism>
<dbReference type="AlphaFoldDB" id="A0A5B7K0B5"/>
<gene>
    <name evidence="2" type="ORF">E2C01_099426</name>
</gene>
<comment type="caution">
    <text evidence="2">The sequence shown here is derived from an EMBL/GenBank/DDBJ whole genome shotgun (WGS) entry which is preliminary data.</text>
</comment>
<evidence type="ECO:0000313" key="3">
    <source>
        <dbReference type="Proteomes" id="UP000324222"/>
    </source>
</evidence>
<name>A0A5B7K0B5_PORTR</name>